<dbReference type="EMBL" id="BMJD01000002">
    <property type="protein sequence ID" value="GGB30997.1"/>
    <property type="molecule type" value="Genomic_DNA"/>
</dbReference>
<dbReference type="Proteomes" id="UP000621492">
    <property type="component" value="Unassembled WGS sequence"/>
</dbReference>
<evidence type="ECO:0000313" key="1">
    <source>
        <dbReference type="EMBL" id="GGB30997.1"/>
    </source>
</evidence>
<gene>
    <name evidence="1" type="ORF">GCM10011409_05450</name>
</gene>
<evidence type="ECO:0000313" key="2">
    <source>
        <dbReference type="Proteomes" id="UP000621492"/>
    </source>
</evidence>
<organism evidence="1 2">
    <name type="scientific">Lentibacillus populi</name>
    <dbReference type="NCBI Taxonomy" id="1827502"/>
    <lineage>
        <taxon>Bacteria</taxon>
        <taxon>Bacillati</taxon>
        <taxon>Bacillota</taxon>
        <taxon>Bacilli</taxon>
        <taxon>Bacillales</taxon>
        <taxon>Bacillaceae</taxon>
        <taxon>Lentibacillus</taxon>
    </lineage>
</organism>
<reference evidence="1" key="1">
    <citation type="journal article" date="2014" name="Int. J. Syst. Evol. Microbiol.">
        <title>Complete genome sequence of Corynebacterium casei LMG S-19264T (=DSM 44701T), isolated from a smear-ripened cheese.</title>
        <authorList>
            <consortium name="US DOE Joint Genome Institute (JGI-PGF)"/>
            <person name="Walter F."/>
            <person name="Albersmeier A."/>
            <person name="Kalinowski J."/>
            <person name="Ruckert C."/>
        </authorList>
    </citation>
    <scope>NUCLEOTIDE SEQUENCE</scope>
    <source>
        <strain evidence="1">CGMCC 1.15454</strain>
    </source>
</reference>
<dbReference type="AlphaFoldDB" id="A0A9W5TUZ5"/>
<comment type="caution">
    <text evidence="1">The sequence shown here is derived from an EMBL/GenBank/DDBJ whole genome shotgun (WGS) entry which is preliminary data.</text>
</comment>
<proteinExistence type="predicted"/>
<protein>
    <submittedName>
        <fullName evidence="1">Uncharacterized protein</fullName>
    </submittedName>
</protein>
<dbReference type="RefSeq" id="WP_088050282.1">
    <property type="nucleotide sequence ID" value="NZ_BMJD01000002.1"/>
</dbReference>
<accession>A0A9W5TUZ5</accession>
<name>A0A9W5TUZ5_9BACI</name>
<keyword evidence="2" id="KW-1185">Reference proteome</keyword>
<reference evidence="1" key="2">
    <citation type="submission" date="2020-09" db="EMBL/GenBank/DDBJ databases">
        <authorList>
            <person name="Sun Q."/>
            <person name="Zhou Y."/>
        </authorList>
    </citation>
    <scope>NUCLEOTIDE SEQUENCE</scope>
    <source>
        <strain evidence="1">CGMCC 1.15454</strain>
    </source>
</reference>
<sequence length="115" mass="12785">MKKWLGSALLFIMFGFLVLSQAIQITSHINVEQVDEATISSASYISDINAAHITAPATLPVQNEYKADPILPAVKTVVYQITSIANQVDFFQNDVEAAGFLDVRKYQSNYLPLYE</sequence>